<dbReference type="InterPro" id="IPR036571">
    <property type="entry name" value="MECDP_synthase_sf"/>
</dbReference>
<dbReference type="Proteomes" id="UP001596152">
    <property type="component" value="Unassembled WGS sequence"/>
</dbReference>
<feature type="binding site" evidence="14">
    <location>
        <position position="229"/>
    </location>
    <ligand>
        <name>a divalent metal cation</name>
        <dbReference type="ChEBI" id="CHEBI:60240"/>
    </ligand>
</feature>
<dbReference type="EC" id="2.7.7.60" evidence="14"/>
<sequence>MTFAAIVVAAGSGSRAGGDKQWRPLGGRPVVRWSVEALLKAGAEEVIVVVAADGLDRAAEALGGLEGWRAVAGGAERADSVRAGLAELTGVADRPVLVHDAARPLLSADVIARLLEALPGADGAIAALPVSDTLKRGADRIEGTVDRSGLWRAQTPQAFRADRLIAAYAVRPEGSAPTDEAAVVERDGGVVRLVQGDPRLMKLTYPEDFAMAEALIPRQTRVGQGFDAHRWGPGEEVWLCGVSIPHDQTLIGHSDADAGLHALTDAVLGAMGDGDIGDHFPPTDPKWKGAASEQFLIHAVERLTARGGRLVNVDVTLICERPKVKPHREAMRERLAEILHLPRDAVSVKATTMERMGFTGREEGLAASALATIELPA</sequence>
<evidence type="ECO:0000259" key="15">
    <source>
        <dbReference type="Pfam" id="PF02542"/>
    </source>
</evidence>
<dbReference type="PANTHER" id="PTHR43181:SF1">
    <property type="entry name" value="2-C-METHYL-D-ERYTHRITOL 2,4-CYCLODIPHOSPHATE SYNTHASE, CHLOROPLASTIC"/>
    <property type="match status" value="1"/>
</dbReference>
<keyword evidence="13 14" id="KW-0511">Multifunctional enzyme</keyword>
<feature type="binding site" evidence="14">
    <location>
        <position position="361"/>
    </location>
    <ligand>
        <name>4-CDP-2-C-methyl-D-erythritol 2-phosphate</name>
        <dbReference type="ChEBI" id="CHEBI:57919"/>
    </ligand>
</feature>
<keyword evidence="10 14" id="KW-0479">Metal-binding</keyword>
<feature type="binding site" evidence="14">
    <location>
        <position position="261"/>
    </location>
    <ligand>
        <name>a divalent metal cation</name>
        <dbReference type="ChEBI" id="CHEBI:60240"/>
    </ligand>
</feature>
<feature type="binding site" evidence="14">
    <location>
        <begin position="351"/>
        <end position="354"/>
    </location>
    <ligand>
        <name>4-CDP-2-C-methyl-D-erythritol 2-phosphate</name>
        <dbReference type="ChEBI" id="CHEBI:57919"/>
    </ligand>
</feature>
<evidence type="ECO:0000256" key="7">
    <source>
        <dbReference type="ARBA" id="ARBA00009789"/>
    </source>
</evidence>
<feature type="region of interest" description="2-C-methyl-D-erythritol 4-phosphate cytidylyltransferase" evidence="14">
    <location>
        <begin position="1"/>
        <end position="221"/>
    </location>
</feature>
<evidence type="ECO:0000313" key="16">
    <source>
        <dbReference type="EMBL" id="MFC5343804.1"/>
    </source>
</evidence>
<dbReference type="InterPro" id="IPR001228">
    <property type="entry name" value="IspD"/>
</dbReference>
<evidence type="ECO:0000256" key="10">
    <source>
        <dbReference type="ARBA" id="ARBA00022723"/>
    </source>
</evidence>
<dbReference type="PROSITE" id="PS01295">
    <property type="entry name" value="ISPD"/>
    <property type="match status" value="1"/>
</dbReference>
<evidence type="ECO:0000256" key="8">
    <source>
        <dbReference type="ARBA" id="ARBA00022679"/>
    </source>
</evidence>
<dbReference type="PANTHER" id="PTHR43181">
    <property type="entry name" value="2-C-METHYL-D-ERYTHRITOL 2,4-CYCLODIPHOSPHATE SYNTHASE, CHLOROPLASTIC"/>
    <property type="match status" value="1"/>
</dbReference>
<evidence type="ECO:0000256" key="13">
    <source>
        <dbReference type="ARBA" id="ARBA00023268"/>
    </source>
</evidence>
<dbReference type="InterPro" id="IPR034683">
    <property type="entry name" value="IspD/TarI"/>
</dbReference>
<dbReference type="InterPro" id="IPR026596">
    <property type="entry name" value="IspD/F"/>
</dbReference>
<feature type="site" description="Transition state stabilizer" evidence="14">
    <location>
        <position position="352"/>
    </location>
</feature>
<keyword evidence="17" id="KW-1185">Reference proteome</keyword>
<dbReference type="HAMAP" id="MF_01520">
    <property type="entry name" value="IspDF"/>
    <property type="match status" value="1"/>
</dbReference>
<dbReference type="HAMAP" id="MF_00108">
    <property type="entry name" value="IspD"/>
    <property type="match status" value="1"/>
</dbReference>
<comment type="catalytic activity">
    <reaction evidence="1 14">
        <text>4-CDP-2-C-methyl-D-erythritol 2-phosphate = 2-C-methyl-D-erythritol 2,4-cyclic diphosphate + CMP</text>
        <dbReference type="Rhea" id="RHEA:23864"/>
        <dbReference type="ChEBI" id="CHEBI:57919"/>
        <dbReference type="ChEBI" id="CHEBI:58483"/>
        <dbReference type="ChEBI" id="CHEBI:60377"/>
        <dbReference type="EC" id="4.6.1.12"/>
    </reaction>
</comment>
<reference evidence="17" key="1">
    <citation type="journal article" date="2019" name="Int. J. Syst. Evol. Microbiol.">
        <title>The Global Catalogue of Microorganisms (GCM) 10K type strain sequencing project: providing services to taxonomists for standard genome sequencing and annotation.</title>
        <authorList>
            <consortium name="The Broad Institute Genomics Platform"/>
            <consortium name="The Broad Institute Genome Sequencing Center for Infectious Disease"/>
            <person name="Wu L."/>
            <person name="Ma J."/>
        </authorList>
    </citation>
    <scope>NUCLEOTIDE SEQUENCE [LARGE SCALE GENOMIC DNA]</scope>
    <source>
        <strain evidence="17">JCM 12125</strain>
    </source>
</reference>
<dbReference type="SUPFAM" id="SSF69765">
    <property type="entry name" value="IpsF-like"/>
    <property type="match status" value="1"/>
</dbReference>
<keyword evidence="12 14" id="KW-0456">Lyase</keyword>
<dbReference type="Gene3D" id="3.30.1330.50">
    <property type="entry name" value="2-C-methyl-D-erythritol 2,4-cyclodiphosphate synthase"/>
    <property type="match status" value="1"/>
</dbReference>
<dbReference type="InterPro" id="IPR029044">
    <property type="entry name" value="Nucleotide-diphossugar_trans"/>
</dbReference>
<feature type="domain" description="2-C-methyl-D-erythritol 2,4-cyclodiphosphate synthase" evidence="15">
    <location>
        <begin position="221"/>
        <end position="373"/>
    </location>
</feature>
<dbReference type="InterPro" id="IPR003526">
    <property type="entry name" value="MECDP_synthase"/>
</dbReference>
<evidence type="ECO:0000256" key="5">
    <source>
        <dbReference type="ARBA" id="ARBA00004787"/>
    </source>
</evidence>
<feature type="site" description="Positions MEP for the nucleophilic attack" evidence="14">
    <location>
        <position position="202"/>
    </location>
</feature>
<feature type="site" description="Transition state stabilizer" evidence="14">
    <location>
        <position position="253"/>
    </location>
</feature>
<keyword evidence="9 14" id="KW-0548">Nucleotidyltransferase</keyword>
<dbReference type="PROSITE" id="PS01350">
    <property type="entry name" value="ISPF"/>
    <property type="match status" value="1"/>
</dbReference>
<feature type="binding site" evidence="14">
    <location>
        <begin position="253"/>
        <end position="254"/>
    </location>
    <ligand>
        <name>4-CDP-2-C-methyl-D-erythritol 2-phosphate</name>
        <dbReference type="ChEBI" id="CHEBI:57919"/>
    </ligand>
</feature>
<feature type="binding site" evidence="14">
    <location>
        <begin position="227"/>
        <end position="229"/>
    </location>
    <ligand>
        <name>4-CDP-2-C-methyl-D-erythritol 2-phosphate</name>
        <dbReference type="ChEBI" id="CHEBI:57919"/>
    </ligand>
</feature>
<dbReference type="RefSeq" id="WP_374036021.1">
    <property type="nucleotide sequence ID" value="NZ_CP169082.1"/>
</dbReference>
<dbReference type="CDD" id="cd02516">
    <property type="entry name" value="CDP-ME_synthetase"/>
    <property type="match status" value="1"/>
</dbReference>
<evidence type="ECO:0000256" key="1">
    <source>
        <dbReference type="ARBA" id="ARBA00000200"/>
    </source>
</evidence>
<comment type="cofactor">
    <cofactor evidence="3 14">
        <name>a divalent metal cation</name>
        <dbReference type="ChEBI" id="CHEBI:60240"/>
    </cofactor>
</comment>
<feature type="binding site" evidence="14">
    <location>
        <position position="358"/>
    </location>
    <ligand>
        <name>4-CDP-2-C-methyl-D-erythritol 2-phosphate</name>
        <dbReference type="ChEBI" id="CHEBI:57919"/>
    </ligand>
</feature>
<gene>
    <name evidence="14" type="primary">ispDF</name>
    <name evidence="16" type="ORF">ACFPIE_07770</name>
</gene>
<evidence type="ECO:0000256" key="2">
    <source>
        <dbReference type="ARBA" id="ARBA00001282"/>
    </source>
</evidence>
<keyword evidence="11 14" id="KW-0414">Isoprene biosynthesis</keyword>
<dbReference type="GO" id="GO:0050518">
    <property type="term" value="F:2-C-methyl-D-erythritol 4-phosphate cytidylyltransferase activity"/>
    <property type="evidence" value="ECO:0007669"/>
    <property type="project" value="UniProtKB-EC"/>
</dbReference>
<comment type="pathway">
    <text evidence="5 14">Isoprenoid biosynthesis; isopentenyl diphosphate biosynthesis via DXP pathway; isopentenyl diphosphate from 1-deoxy-D-xylulose 5-phosphate: step 2/6.</text>
</comment>
<feature type="site" description="Positions MEP for the nucleophilic attack" evidence="14">
    <location>
        <position position="147"/>
    </location>
</feature>
<dbReference type="Gene3D" id="3.90.550.10">
    <property type="entry name" value="Spore Coat Polysaccharide Biosynthesis Protein SpsA, Chain A"/>
    <property type="match status" value="1"/>
</dbReference>
<evidence type="ECO:0000256" key="6">
    <source>
        <dbReference type="ARBA" id="ARBA00008480"/>
    </source>
</evidence>
<comment type="similarity">
    <text evidence="6">Belongs to the IspF family.</text>
</comment>
<evidence type="ECO:0000256" key="11">
    <source>
        <dbReference type="ARBA" id="ARBA00023229"/>
    </source>
</evidence>
<feature type="region of interest" description="2-C-methyl-D-erythritol 2,4-cyclodiphosphate synthase" evidence="14">
    <location>
        <begin position="221"/>
        <end position="377"/>
    </location>
</feature>
<comment type="caution">
    <text evidence="16">The sequence shown here is derived from an EMBL/GenBank/DDBJ whole genome shotgun (WGS) entry which is preliminary data.</text>
</comment>
<dbReference type="NCBIfam" id="TIGR00151">
    <property type="entry name" value="ispF"/>
    <property type="match status" value="1"/>
</dbReference>
<evidence type="ECO:0000256" key="9">
    <source>
        <dbReference type="ARBA" id="ARBA00022695"/>
    </source>
</evidence>
<dbReference type="InterPro" id="IPR018294">
    <property type="entry name" value="ISPD_synthase_CS"/>
</dbReference>
<protein>
    <recommendedName>
        <fullName evidence="14">Bifunctional enzyme IspD/IspF</fullName>
    </recommendedName>
    <domain>
        <recommendedName>
            <fullName evidence="14">2-C-methyl-D-erythritol 4-phosphate cytidylyltransferase</fullName>
            <ecNumber evidence="14">2.7.7.60</ecNumber>
        </recommendedName>
        <alternativeName>
            <fullName evidence="14">4-diphosphocytidyl-2C-methyl-D-erythritol synthase</fullName>
        </alternativeName>
        <alternativeName>
            <fullName evidence="14">MEP cytidylyltransferase</fullName>
            <shortName evidence="14">MCT</shortName>
        </alternativeName>
    </domain>
    <domain>
        <recommendedName>
            <fullName evidence="14">2-C-methyl-D-erythritol 2,4-cyclodiphosphate synthase</fullName>
            <shortName evidence="14">MECDP-synthase</shortName>
            <shortName evidence="14">MECPP-synthase</shortName>
            <shortName evidence="14">MECPS</shortName>
            <ecNumber evidence="14">4.6.1.12</ecNumber>
        </recommendedName>
    </domain>
</protein>
<comment type="caution">
    <text evidence="14">Lacks conserved residue(s) required for the propagation of feature annotation.</text>
</comment>
<comment type="similarity">
    <text evidence="14">In the N-terminal section; belongs to the IspD/TarI cytidylyltransferase family. IspD subfamily.</text>
</comment>
<name>A0ABW0FQW7_9CAUL</name>
<proteinExistence type="inferred from homology"/>
<keyword evidence="8 14" id="KW-0808">Transferase</keyword>
<evidence type="ECO:0000256" key="12">
    <source>
        <dbReference type="ARBA" id="ARBA00023239"/>
    </source>
</evidence>
<dbReference type="SUPFAM" id="SSF53448">
    <property type="entry name" value="Nucleotide-diphospho-sugar transferases"/>
    <property type="match status" value="1"/>
</dbReference>
<dbReference type="GO" id="GO:0008685">
    <property type="term" value="F:2-C-methyl-D-erythritol 2,4-cyclodiphosphate synthase activity"/>
    <property type="evidence" value="ECO:0007669"/>
    <property type="project" value="UniProtKB-EC"/>
</dbReference>
<comment type="similarity">
    <text evidence="7">Belongs to the IspD/TarI cytidylyltransferase family. IspD subfamily.</text>
</comment>
<dbReference type="EMBL" id="JBHSLF010000014">
    <property type="protein sequence ID" value="MFC5343804.1"/>
    <property type="molecule type" value="Genomic_DNA"/>
</dbReference>
<dbReference type="NCBIfam" id="NF006899">
    <property type="entry name" value="PRK09382.1"/>
    <property type="match status" value="1"/>
</dbReference>
<accession>A0ABW0FQW7</accession>
<dbReference type="HAMAP" id="MF_00107">
    <property type="entry name" value="IspF"/>
    <property type="match status" value="1"/>
</dbReference>
<feature type="binding site" evidence="14">
    <location>
        <position position="227"/>
    </location>
    <ligand>
        <name>a divalent metal cation</name>
        <dbReference type="ChEBI" id="CHEBI:60240"/>
    </ligand>
</feature>
<feature type="site" description="Transition state stabilizer" evidence="14">
    <location>
        <position position="15"/>
    </location>
</feature>
<comment type="function">
    <text evidence="14">Bifunctional enzyme that catalyzes the formation of 4-diphosphocytidyl-2-C-methyl-D-erythritol from CTP and 2-C-methyl-D-erythritol 4-phosphate (MEP) (IspD), and catalyzes the conversion of 4-diphosphocytidyl-2-C-methyl-D-erythritol 2-phosphate (CDP-ME2P) to 2-C-methyl-D-erythritol 2,4-cyclodiphosphate (ME-CPP) with a corresponding release of cytidine 5-monophosphate (CMP) (IspF).</text>
</comment>
<comment type="pathway">
    <text evidence="4 14">Isoprenoid biosynthesis; isopentenyl diphosphate biosynthesis via DXP pathway; isopentenyl diphosphate from 1-deoxy-D-xylulose 5-phosphate: step 4/6.</text>
</comment>
<dbReference type="Pfam" id="PF02542">
    <property type="entry name" value="YgbB"/>
    <property type="match status" value="1"/>
</dbReference>
<dbReference type="CDD" id="cd00554">
    <property type="entry name" value="MECDP_synthase"/>
    <property type="match status" value="1"/>
</dbReference>
<dbReference type="Pfam" id="PF01128">
    <property type="entry name" value="IspD"/>
    <property type="match status" value="1"/>
</dbReference>
<evidence type="ECO:0000256" key="4">
    <source>
        <dbReference type="ARBA" id="ARBA00004709"/>
    </source>
</evidence>
<comment type="similarity">
    <text evidence="14">In the C-terminal section; belongs to the IspF family.</text>
</comment>
<feature type="site" description="Transition state stabilizer" evidence="14">
    <location>
        <position position="20"/>
    </location>
</feature>
<dbReference type="EC" id="4.6.1.12" evidence="14"/>
<dbReference type="InterPro" id="IPR020555">
    <property type="entry name" value="MECDP_synthase_CS"/>
</dbReference>
<comment type="catalytic activity">
    <reaction evidence="2 14">
        <text>2-C-methyl-D-erythritol 4-phosphate + CTP + H(+) = 4-CDP-2-C-methyl-D-erythritol + diphosphate</text>
        <dbReference type="Rhea" id="RHEA:13429"/>
        <dbReference type="ChEBI" id="CHEBI:15378"/>
        <dbReference type="ChEBI" id="CHEBI:33019"/>
        <dbReference type="ChEBI" id="CHEBI:37563"/>
        <dbReference type="ChEBI" id="CHEBI:57823"/>
        <dbReference type="ChEBI" id="CHEBI:58262"/>
        <dbReference type="EC" id="2.7.7.60"/>
    </reaction>
</comment>
<dbReference type="NCBIfam" id="TIGR00453">
    <property type="entry name" value="ispD"/>
    <property type="match status" value="1"/>
</dbReference>
<evidence type="ECO:0000313" key="17">
    <source>
        <dbReference type="Proteomes" id="UP001596152"/>
    </source>
</evidence>
<evidence type="ECO:0000256" key="14">
    <source>
        <dbReference type="HAMAP-Rule" id="MF_01520"/>
    </source>
</evidence>
<organism evidence="16 17">
    <name type="scientific">Brevundimonas staleyi</name>
    <dbReference type="NCBI Taxonomy" id="74326"/>
    <lineage>
        <taxon>Bacteria</taxon>
        <taxon>Pseudomonadati</taxon>
        <taxon>Pseudomonadota</taxon>
        <taxon>Alphaproteobacteria</taxon>
        <taxon>Caulobacterales</taxon>
        <taxon>Caulobacteraceae</taxon>
        <taxon>Brevundimonas</taxon>
    </lineage>
</organism>
<feature type="binding site" evidence="14">
    <location>
        <begin position="275"/>
        <end position="277"/>
    </location>
    <ligand>
        <name>4-CDP-2-C-methyl-D-erythritol 2-phosphate</name>
        <dbReference type="ChEBI" id="CHEBI:57919"/>
    </ligand>
</feature>
<evidence type="ECO:0000256" key="3">
    <source>
        <dbReference type="ARBA" id="ARBA00001968"/>
    </source>
</evidence>